<gene>
    <name evidence="3" type="ORF">K4G66_05145</name>
</gene>
<reference evidence="3" key="1">
    <citation type="journal article" date="2023" name="Comput. Struct. Biotechnol. J.">
        <title>Discovery of a novel marine Bacteroidetes with a rich repertoire of carbohydrate-active enzymes.</title>
        <authorList>
            <person name="Chen B."/>
            <person name="Liu G."/>
            <person name="Chen Q."/>
            <person name="Wang H."/>
            <person name="Liu L."/>
            <person name="Tang K."/>
        </authorList>
    </citation>
    <scope>NUCLEOTIDE SEQUENCE</scope>
    <source>
        <strain evidence="3">TK19036</strain>
    </source>
</reference>
<keyword evidence="1" id="KW-0472">Membrane</keyword>
<feature type="domain" description="SH3b" evidence="2">
    <location>
        <begin position="161"/>
        <end position="222"/>
    </location>
</feature>
<dbReference type="AlphaFoldDB" id="A0AA49GRB0"/>
<keyword evidence="1" id="KW-0812">Transmembrane</keyword>
<name>A0AA49GRB0_9BACT</name>
<evidence type="ECO:0000256" key="1">
    <source>
        <dbReference type="SAM" id="Phobius"/>
    </source>
</evidence>
<dbReference type="EMBL" id="CP120682">
    <property type="protein sequence ID" value="WKN38088.1"/>
    <property type="molecule type" value="Genomic_DNA"/>
</dbReference>
<evidence type="ECO:0000259" key="2">
    <source>
        <dbReference type="PROSITE" id="PS51781"/>
    </source>
</evidence>
<feature type="transmembrane region" description="Helical" evidence="1">
    <location>
        <begin position="140"/>
        <end position="159"/>
    </location>
</feature>
<reference evidence="3" key="2">
    <citation type="journal article" date="2024" name="Antonie Van Leeuwenhoek">
        <title>Roseihalotalea indica gen. nov., sp. nov., a halophilic Bacteroidetes from mesopelagic Southwest Indian Ocean with higher carbohydrate metabolic potential.</title>
        <authorList>
            <person name="Chen B."/>
            <person name="Zhang M."/>
            <person name="Lin D."/>
            <person name="Ye J."/>
            <person name="Tang K."/>
        </authorList>
    </citation>
    <scope>NUCLEOTIDE SEQUENCE</scope>
    <source>
        <strain evidence="3">TK19036</strain>
    </source>
</reference>
<accession>A0AA49GRB0</accession>
<dbReference type="InterPro" id="IPR003646">
    <property type="entry name" value="SH3-like_bac-type"/>
</dbReference>
<dbReference type="Gene3D" id="2.30.30.40">
    <property type="entry name" value="SH3 Domains"/>
    <property type="match status" value="1"/>
</dbReference>
<sequence>MSQSKNFSTLQEADSLYNLHQYTESFRLYEQLFYDEQQASPAMLLKMAFIQEGLGEYSEALYYLNEYYLTTSDESAIEKMRELSTQYQLRGYEYTDYDLFYNLLRKYQYFIIYGLCAILLFVLAYMAFSKRKQSEKPYGVGVAFVLLIGLLFYITNYSIRPTLAIIMDDHTPIMSGPSSGADVVYISEKGHRVKIEGRNDVWTKIEWNGETAYIRENNLRPI</sequence>
<dbReference type="PROSITE" id="PS51781">
    <property type="entry name" value="SH3B"/>
    <property type="match status" value="1"/>
</dbReference>
<evidence type="ECO:0000313" key="3">
    <source>
        <dbReference type="EMBL" id="WKN38088.1"/>
    </source>
</evidence>
<feature type="transmembrane region" description="Helical" evidence="1">
    <location>
        <begin position="107"/>
        <end position="128"/>
    </location>
</feature>
<proteinExistence type="predicted"/>
<protein>
    <submittedName>
        <fullName evidence="3">SH3 domain-containing protein</fullName>
    </submittedName>
</protein>
<keyword evidence="1" id="KW-1133">Transmembrane helix</keyword>
<organism evidence="3">
    <name type="scientific">Roseihalotalea indica</name>
    <dbReference type="NCBI Taxonomy" id="2867963"/>
    <lineage>
        <taxon>Bacteria</taxon>
        <taxon>Pseudomonadati</taxon>
        <taxon>Bacteroidota</taxon>
        <taxon>Cytophagia</taxon>
        <taxon>Cytophagales</taxon>
        <taxon>Catalimonadaceae</taxon>
        <taxon>Roseihalotalea</taxon>
    </lineage>
</organism>